<dbReference type="RefSeq" id="WP_080705481.1">
    <property type="nucleotide sequence ID" value="NZ_BAYX01000014.1"/>
</dbReference>
<name>A0AA87U6Q2_RHIRH</name>
<evidence type="ECO:0000313" key="2">
    <source>
        <dbReference type="Proteomes" id="UP000026941"/>
    </source>
</evidence>
<protein>
    <submittedName>
        <fullName evidence="1">Uncharacterized protein</fullName>
    </submittedName>
</protein>
<dbReference type="AlphaFoldDB" id="A0AA87U6Q2"/>
<proteinExistence type="predicted"/>
<dbReference type="InterPro" id="IPR010260">
    <property type="entry name" value="AlpA"/>
</dbReference>
<dbReference type="EMBL" id="BAYX01000014">
    <property type="protein sequence ID" value="GAJ95862.1"/>
    <property type="molecule type" value="Genomic_DNA"/>
</dbReference>
<accession>A0AA87U6Q2</accession>
<comment type="caution">
    <text evidence="1">The sequence shown here is derived from an EMBL/GenBank/DDBJ whole genome shotgun (WGS) entry which is preliminary data.</text>
</comment>
<reference evidence="1 2" key="1">
    <citation type="submission" date="2014-05" db="EMBL/GenBank/DDBJ databases">
        <title>Whole genome shotgun sequence of Rhizobium rhizogenes NBRC 13257.</title>
        <authorList>
            <person name="Katano-Makiyama Y."/>
            <person name="Hosoyama A."/>
            <person name="Hashimoto M."/>
            <person name="Hosoyama Y."/>
            <person name="Noguchi M."/>
            <person name="Tsuchikane K."/>
            <person name="Kimura A."/>
            <person name="Ohji S."/>
            <person name="Ichikawa N."/>
            <person name="Yamazoe A."/>
            <person name="Fujita N."/>
        </authorList>
    </citation>
    <scope>NUCLEOTIDE SEQUENCE [LARGE SCALE GENOMIC DNA]</scope>
    <source>
        <strain evidence="1 2">NBRC 13257</strain>
    </source>
</reference>
<dbReference type="InterPro" id="IPR009061">
    <property type="entry name" value="DNA-bd_dom_put_sf"/>
</dbReference>
<organism evidence="1 2">
    <name type="scientific">Rhizobium rhizogenes NBRC 13257</name>
    <dbReference type="NCBI Taxonomy" id="1220581"/>
    <lineage>
        <taxon>Bacteria</taxon>
        <taxon>Pseudomonadati</taxon>
        <taxon>Pseudomonadota</taxon>
        <taxon>Alphaproteobacteria</taxon>
        <taxon>Hyphomicrobiales</taxon>
        <taxon>Rhizobiaceae</taxon>
        <taxon>Rhizobium/Agrobacterium group</taxon>
        <taxon>Rhizobium</taxon>
    </lineage>
</organism>
<dbReference type="Pfam" id="PF05930">
    <property type="entry name" value="Phage_AlpA"/>
    <property type="match status" value="1"/>
</dbReference>
<gene>
    <name evidence="1" type="ORF">RRH01S_14_00120</name>
</gene>
<sequence>MKTEFVSLLMSPNEAAALTTMSKPLLRAMEREGKFPTARQIGERRIAYVRSEVTAWINERIGGAPKYPMIIVGGAA</sequence>
<evidence type="ECO:0000313" key="1">
    <source>
        <dbReference type="EMBL" id="GAJ95862.1"/>
    </source>
</evidence>
<dbReference type="Proteomes" id="UP000026941">
    <property type="component" value="Unassembled WGS sequence"/>
</dbReference>
<dbReference type="SUPFAM" id="SSF46955">
    <property type="entry name" value="Putative DNA-binding domain"/>
    <property type="match status" value="1"/>
</dbReference>